<dbReference type="AlphaFoldDB" id="A0A1T4SZC9"/>
<dbReference type="PANTHER" id="PTHR30201:SF2">
    <property type="entry name" value="2-(5''-TRIPHOSPHORIBOSYL)-3'-DEPHOSPHOCOENZYME-A SYNTHASE"/>
    <property type="match status" value="1"/>
</dbReference>
<dbReference type="EMBL" id="FUWJ01000011">
    <property type="protein sequence ID" value="SKA33288.1"/>
    <property type="molecule type" value="Genomic_DNA"/>
</dbReference>
<keyword evidence="4" id="KW-0547">Nucleotide-binding</keyword>
<comment type="catalytic activity">
    <reaction evidence="1">
        <text>3'-dephospho-CoA + ATP = 2'-(5''-triphospho-alpha-D-ribosyl)-3'-dephospho-CoA + adenine</text>
        <dbReference type="Rhea" id="RHEA:15117"/>
        <dbReference type="ChEBI" id="CHEBI:16708"/>
        <dbReference type="ChEBI" id="CHEBI:30616"/>
        <dbReference type="ChEBI" id="CHEBI:57328"/>
        <dbReference type="ChEBI" id="CHEBI:61378"/>
        <dbReference type="EC" id="2.4.2.52"/>
    </reaction>
</comment>
<dbReference type="InterPro" id="IPR017555">
    <property type="entry name" value="TriPribosyl-deP-CoA_syn"/>
</dbReference>
<dbReference type="InterPro" id="IPR002736">
    <property type="entry name" value="CitG"/>
</dbReference>
<keyword evidence="3" id="KW-0808">Transferase</keyword>
<dbReference type="Pfam" id="PF01874">
    <property type="entry name" value="CitG"/>
    <property type="match status" value="1"/>
</dbReference>
<keyword evidence="7" id="KW-1185">Reference proteome</keyword>
<dbReference type="EC" id="2.4.2.52" evidence="2"/>
<proteinExistence type="predicted"/>
<reference evidence="7" key="1">
    <citation type="submission" date="2017-02" db="EMBL/GenBank/DDBJ databases">
        <authorList>
            <person name="Varghese N."/>
            <person name="Submissions S."/>
        </authorList>
    </citation>
    <scope>NUCLEOTIDE SEQUENCE [LARGE SCALE GENOMIC DNA]</scope>
    <source>
        <strain evidence="7">ATCC 27094</strain>
    </source>
</reference>
<dbReference type="GO" id="GO:0051191">
    <property type="term" value="P:prosthetic group biosynthetic process"/>
    <property type="evidence" value="ECO:0007669"/>
    <property type="project" value="TreeGrafter"/>
</dbReference>
<evidence type="ECO:0000256" key="1">
    <source>
        <dbReference type="ARBA" id="ARBA00001210"/>
    </source>
</evidence>
<dbReference type="NCBIfam" id="TIGR03132">
    <property type="entry name" value="malonate_mdcB"/>
    <property type="match status" value="1"/>
</dbReference>
<dbReference type="GO" id="GO:0005524">
    <property type="term" value="F:ATP binding"/>
    <property type="evidence" value="ECO:0007669"/>
    <property type="project" value="UniProtKB-KW"/>
</dbReference>
<accession>A0A1T4SZC9</accession>
<evidence type="ECO:0000313" key="6">
    <source>
        <dbReference type="EMBL" id="SKA33288.1"/>
    </source>
</evidence>
<protein>
    <recommendedName>
        <fullName evidence="2">triphosphoribosyl-dephospho-CoA synthase</fullName>
        <ecNumber evidence="2">2.4.2.52</ecNumber>
    </recommendedName>
</protein>
<evidence type="ECO:0000256" key="5">
    <source>
        <dbReference type="ARBA" id="ARBA00022840"/>
    </source>
</evidence>
<evidence type="ECO:0000313" key="7">
    <source>
        <dbReference type="Proteomes" id="UP000190092"/>
    </source>
</evidence>
<organism evidence="6 7">
    <name type="scientific">Enhydrobacter aerosaccus</name>
    <dbReference type="NCBI Taxonomy" id="225324"/>
    <lineage>
        <taxon>Bacteria</taxon>
        <taxon>Pseudomonadati</taxon>
        <taxon>Pseudomonadota</taxon>
        <taxon>Alphaproteobacteria</taxon>
        <taxon>Hyphomicrobiales</taxon>
        <taxon>Enhydrobacter</taxon>
    </lineage>
</organism>
<sequence>MSPDAAFDAATRAAITDADLAAAAVKALHEELAAYPKPGLVSPIDSGSHADMDFDLMRRSADALAEPFEAIAAAGREGKSFEGALKPLGVQAERRMLAATGGVNTHRGAIFAMGMMVAAIAHVTARREDVSPDLVRTTLRGEWGAALEAHAADGKIGDSHGAIVRRATGHDGARREAALGFPSIFDVALPAYSTALRAGLDGNTASVQTLFTLMEAVEDTTVLYRGGLDGSGFVRHAARAFLEQGGCYEKSWKTRAEQVHRDFVARNLSAGGSADLLAVTILLFSRCSVGCQADRATHEAWYAGRHRKVRFEGCRSDPGDQAPSAYQR</sequence>
<dbReference type="Proteomes" id="UP000190092">
    <property type="component" value="Unassembled WGS sequence"/>
</dbReference>
<dbReference type="Gene3D" id="1.10.4200.10">
    <property type="entry name" value="Triphosphoribosyl-dephospho-CoA protein"/>
    <property type="match status" value="1"/>
</dbReference>
<dbReference type="STRING" id="225324.SAMN02745126_05304"/>
<evidence type="ECO:0000256" key="4">
    <source>
        <dbReference type="ARBA" id="ARBA00022741"/>
    </source>
</evidence>
<gene>
    <name evidence="6" type="ORF">SAMN02745126_05304</name>
</gene>
<dbReference type="PANTHER" id="PTHR30201">
    <property type="entry name" value="TRIPHOSPHORIBOSYL-DEPHOSPHO-COA SYNTHASE"/>
    <property type="match status" value="1"/>
</dbReference>
<evidence type="ECO:0000256" key="3">
    <source>
        <dbReference type="ARBA" id="ARBA00022679"/>
    </source>
</evidence>
<keyword evidence="5" id="KW-0067">ATP-binding</keyword>
<dbReference type="GO" id="GO:0046917">
    <property type="term" value="F:triphosphoribosyl-dephospho-CoA synthase activity"/>
    <property type="evidence" value="ECO:0007669"/>
    <property type="project" value="UniProtKB-EC"/>
</dbReference>
<evidence type="ECO:0000256" key="2">
    <source>
        <dbReference type="ARBA" id="ARBA00012074"/>
    </source>
</evidence>
<name>A0A1T4SZC9_9HYPH</name>